<proteinExistence type="predicted"/>
<dbReference type="Proteomes" id="UP001571476">
    <property type="component" value="Unassembled WGS sequence"/>
</dbReference>
<evidence type="ECO:0000313" key="1">
    <source>
        <dbReference type="EMBL" id="MFA3842975.1"/>
    </source>
</evidence>
<gene>
    <name evidence="1" type="ORF">ACEG43_43745</name>
</gene>
<dbReference type="EMBL" id="JBGOSP010000048">
    <property type="protein sequence ID" value="MFA3842975.1"/>
    <property type="molecule type" value="Genomic_DNA"/>
</dbReference>
<keyword evidence="2" id="KW-1185">Reference proteome</keyword>
<organism evidence="1 2">
    <name type="scientific">Streptomyces aureus</name>
    <dbReference type="NCBI Taxonomy" id="193461"/>
    <lineage>
        <taxon>Bacteria</taxon>
        <taxon>Bacillati</taxon>
        <taxon>Actinomycetota</taxon>
        <taxon>Actinomycetes</taxon>
        <taxon>Kitasatosporales</taxon>
        <taxon>Streptomycetaceae</taxon>
        <taxon>Streptomyces</taxon>
    </lineage>
</organism>
<reference evidence="1 2" key="1">
    <citation type="submission" date="2024-08" db="EMBL/GenBank/DDBJ databases">
        <title>Genome sequence of Streptomyces aureus CACIA-1.46HGO.</title>
        <authorList>
            <person name="Evangelista-Martinez Z."/>
        </authorList>
    </citation>
    <scope>NUCLEOTIDE SEQUENCE [LARGE SCALE GENOMIC DNA]</scope>
    <source>
        <strain evidence="1 2">CACIA-1.46HGO</strain>
    </source>
</reference>
<protein>
    <submittedName>
        <fullName evidence="1">Uncharacterized protein</fullName>
    </submittedName>
</protein>
<comment type="caution">
    <text evidence="1">The sequence shown here is derived from an EMBL/GenBank/DDBJ whole genome shotgun (WGS) entry which is preliminary data.</text>
</comment>
<sequence>MRIDGRQVAADGTWLGFHPTVVRATGSRTALTLAAGEAAVVASPSRP</sequence>
<accession>A0ABV4SXL6</accession>
<dbReference type="RefSeq" id="WP_372566860.1">
    <property type="nucleotide sequence ID" value="NZ_JBGOSP010000048.1"/>
</dbReference>
<evidence type="ECO:0000313" key="2">
    <source>
        <dbReference type="Proteomes" id="UP001571476"/>
    </source>
</evidence>
<name>A0ABV4SXL6_9ACTN</name>